<dbReference type="NCBIfam" id="TIGR01665">
    <property type="entry name" value="put_anti_recept"/>
    <property type="match status" value="1"/>
</dbReference>
<dbReference type="RefSeq" id="WP_260073157.1">
    <property type="nucleotide sequence ID" value="NZ_JALXMO010000016.1"/>
</dbReference>
<reference evidence="3 4" key="1">
    <citation type="submission" date="2022-04" db="EMBL/GenBank/DDBJ databases">
        <title>Human microbiome associated bacterial genomes.</title>
        <authorList>
            <person name="Sandstrom S."/>
            <person name="Salamzade R."/>
            <person name="Kalan L.R."/>
        </authorList>
    </citation>
    <scope>NUCLEOTIDE SEQUENCE [LARGE SCALE GENOMIC DNA]</scope>
    <source>
        <strain evidence="4">p3-SID767</strain>
    </source>
</reference>
<evidence type="ECO:0000259" key="1">
    <source>
        <dbReference type="Pfam" id="PF06605"/>
    </source>
</evidence>
<accession>A0ABT2HR63</accession>
<evidence type="ECO:0000313" key="3">
    <source>
        <dbReference type="EMBL" id="MCT1607151.1"/>
    </source>
</evidence>
<evidence type="ECO:0000313" key="4">
    <source>
        <dbReference type="Proteomes" id="UP001205046"/>
    </source>
</evidence>
<proteinExistence type="predicted"/>
<sequence length="985" mass="106519">MTTQRLWTNRFHYSGEIPTNYPGLNPTAIARINELGTGSGTYQDGVTPSRNWQMHWGGTSALWGRAAGRTGGRLQINASGANVERGRLQLTHFSGLWPGAGSPAVLVGGWFWQTYEMAFNPLIDTRATDPFVYLSTAGASGQPRMQVYSATGALLLDQYEAGMPWVQTTDGYFLGMIVRGNSAQLFSVHSDGRRWIGPVRTFTGTPNWASSANVDLFSLRHGSYWEAGFLDDVVIAHPDAAFDLDQFVDDLSLSVWANGFQRPTRDGDFIVTDTSISSNNASNRVFSTGAERLSWPAKPTFSVPSGQLLYSTDDGRTWQDANGGADLPEVADGILLRRANMQLGTAAWTGMDITIPDPADVEVVPTAPVHDAETNTVTVTAQTGVIWSQVGVISIPEGASVTITASPAPGYAFPAGATTSWEFAYTWPAPPTLGPIPNVTLEQGAEQPYTVPLTFTAAMGPHTWSVRAPSLATVTVADGILSVAVGFETGTQSATVLLTDGIGRAVERSFTITVTPRPWDDPPPPIYPNAPIVLWEDGAPAEVLVDPLSAVVIDEVNGQEAFELSLPAGHRLARLIVNENVVEAAGERYWIRRVRSGRVAGMPVLKVYAEARFYELGTAGGIDPQEWSQVLPGPVMETALRGTGWRLGTVNVGTRRTYQIEQRTNPLALLRLVQSQHGGDLIFDNTNRVVNLVVQSGRDQGVGFFYSSNLNSAERVVDTSSLVTRIYARNEDGLTIASVNGGQPYLEDFGYTDEVKSTTYNFKAGTSPYTMLEMTRATLAHRSKPDVSYECKVSDLSAESGMDLDRFTCGDLVTVADPEVGIDGETQRIVRLEYDLLRPWNSAITLSAKLRETGSGDGGEDSLATGSTIDTFDLVPYNLLLNSRFDNGLAHWANSGATVVETERGTGDYAVRFAGSGRRWIEQTITPDNRAAYAFSMQLDSSGGPEGWSPDVMVQAEVTYEDGEVELIELDLGGDTDYAGETETE</sequence>
<name>A0ABT2HR63_9MICC</name>
<feature type="domain" description="Tail spike" evidence="1">
    <location>
        <begin position="613"/>
        <end position="852"/>
    </location>
</feature>
<dbReference type="Gene3D" id="2.60.40.10">
    <property type="entry name" value="Immunoglobulins"/>
    <property type="match status" value="1"/>
</dbReference>
<evidence type="ECO:0000259" key="2">
    <source>
        <dbReference type="Pfam" id="PF18994"/>
    </source>
</evidence>
<dbReference type="Pfam" id="PF18994">
    <property type="entry name" value="Prophage_tailD1"/>
    <property type="match status" value="1"/>
</dbReference>
<keyword evidence="4" id="KW-1185">Reference proteome</keyword>
<protein>
    <submittedName>
        <fullName evidence="3">Phage tail protein</fullName>
    </submittedName>
</protein>
<dbReference type="InterPro" id="IPR010572">
    <property type="entry name" value="Tail_dom"/>
</dbReference>
<dbReference type="EMBL" id="JALXMO010000016">
    <property type="protein sequence ID" value="MCT1607151.1"/>
    <property type="molecule type" value="Genomic_DNA"/>
</dbReference>
<organism evidence="3 4">
    <name type="scientific">Nesterenkonia massiliensis</name>
    <dbReference type="NCBI Taxonomy" id="1232429"/>
    <lineage>
        <taxon>Bacteria</taxon>
        <taxon>Bacillati</taxon>
        <taxon>Actinomycetota</taxon>
        <taxon>Actinomycetes</taxon>
        <taxon>Micrococcales</taxon>
        <taxon>Micrococcaceae</taxon>
        <taxon>Nesterenkonia</taxon>
    </lineage>
</organism>
<dbReference type="InterPro" id="IPR013783">
    <property type="entry name" value="Ig-like_fold"/>
</dbReference>
<dbReference type="InterPro" id="IPR044051">
    <property type="entry name" value="Prophage_tail_N"/>
</dbReference>
<feature type="domain" description="Prophage endopeptidase tail N-terminal" evidence="2">
    <location>
        <begin position="533"/>
        <end position="611"/>
    </location>
</feature>
<dbReference type="InterPro" id="IPR007119">
    <property type="entry name" value="Phage_tail_spike_N"/>
</dbReference>
<comment type="caution">
    <text evidence="3">The sequence shown here is derived from an EMBL/GenBank/DDBJ whole genome shotgun (WGS) entry which is preliminary data.</text>
</comment>
<gene>
    <name evidence="3" type="ORF">M3B43_07390</name>
</gene>
<dbReference type="Proteomes" id="UP001205046">
    <property type="component" value="Unassembled WGS sequence"/>
</dbReference>
<dbReference type="Pfam" id="PF06605">
    <property type="entry name" value="Prophage_tail"/>
    <property type="match status" value="1"/>
</dbReference>
<dbReference type="Gene3D" id="2.60.120.260">
    <property type="entry name" value="Galactose-binding domain-like"/>
    <property type="match status" value="1"/>
</dbReference>